<comment type="caution">
    <text evidence="4">The sequence shown here is derived from an EMBL/GenBank/DDBJ whole genome shotgun (WGS) entry which is preliminary data.</text>
</comment>
<evidence type="ECO:0000256" key="2">
    <source>
        <dbReference type="ARBA" id="ARBA00023157"/>
    </source>
</evidence>
<feature type="region of interest" description="Disordered" evidence="3">
    <location>
        <begin position="63"/>
        <end position="87"/>
    </location>
</feature>
<reference evidence="4 5" key="1">
    <citation type="submission" date="2016-07" db="EMBL/GenBank/DDBJ databases">
        <title>Pervasive Adenine N6-methylation of Active Genes in Fungi.</title>
        <authorList>
            <consortium name="DOE Joint Genome Institute"/>
            <person name="Mondo S.J."/>
            <person name="Dannebaum R.O."/>
            <person name="Kuo R.C."/>
            <person name="Labutti K."/>
            <person name="Haridas S."/>
            <person name="Kuo A."/>
            <person name="Salamov A."/>
            <person name="Ahrendt S.R."/>
            <person name="Lipzen A."/>
            <person name="Sullivan W."/>
            <person name="Andreopoulos W.B."/>
            <person name="Clum A."/>
            <person name="Lindquist E."/>
            <person name="Daum C."/>
            <person name="Ramamoorthy G.K."/>
            <person name="Gryganskyi A."/>
            <person name="Culley D."/>
            <person name="Magnuson J.K."/>
            <person name="James T.Y."/>
            <person name="O'Malley M.A."/>
            <person name="Stajich J.E."/>
            <person name="Spatafora J.W."/>
            <person name="Visel A."/>
            <person name="Grigoriev I.V."/>
        </authorList>
    </citation>
    <scope>NUCLEOTIDE SEQUENCE [LARGE SCALE GENOMIC DNA]</scope>
    <source>
        <strain evidence="4 5">NRRL 1336</strain>
    </source>
</reference>
<dbReference type="GO" id="GO:0005634">
    <property type="term" value="C:nucleus"/>
    <property type="evidence" value="ECO:0007669"/>
    <property type="project" value="TreeGrafter"/>
</dbReference>
<dbReference type="PANTHER" id="PTHR46403">
    <property type="entry name" value="TP53-REGULATED INHIBITOR OF APOPTOSIS 1"/>
    <property type="match status" value="1"/>
</dbReference>
<dbReference type="GO" id="GO:1990050">
    <property type="term" value="F:phosphatidic acid transfer activity"/>
    <property type="evidence" value="ECO:0007669"/>
    <property type="project" value="TreeGrafter"/>
</dbReference>
<dbReference type="PROSITE" id="PS51808">
    <property type="entry name" value="CHCH"/>
    <property type="match status" value="1"/>
</dbReference>
<comment type="similarity">
    <text evidence="1">Belongs to the TRIAP1/MDM35 family.</text>
</comment>
<evidence type="ECO:0000313" key="4">
    <source>
        <dbReference type="EMBL" id="ORZ16995.1"/>
    </source>
</evidence>
<dbReference type="PANTHER" id="PTHR46403:SF1">
    <property type="entry name" value="TP53-REGULATED INHIBITOR OF APOPTOSIS 1"/>
    <property type="match status" value="1"/>
</dbReference>
<keyword evidence="2" id="KW-1015">Disulfide bond</keyword>
<evidence type="ECO:0000256" key="3">
    <source>
        <dbReference type="SAM" id="MobiDB-lite"/>
    </source>
</evidence>
<dbReference type="Pfam" id="PF05254">
    <property type="entry name" value="UPF0203"/>
    <property type="match status" value="1"/>
</dbReference>
<keyword evidence="5" id="KW-1185">Reference proteome</keyword>
<protein>
    <recommendedName>
        <fullName evidence="6">Mitochondrial distribution/morphology family 35/apoptosis</fullName>
    </recommendedName>
</protein>
<evidence type="ECO:0000256" key="1">
    <source>
        <dbReference type="ARBA" id="ARBA00006196"/>
    </source>
</evidence>
<proteinExistence type="inferred from homology"/>
<sequence length="87" mass="9811">MSSSVGADCTELKHKYDNCFNKWYSEKFLKGDTTPECEDLFKDYRACVMVALKDKGIDKLLSDSRKESPFPATDGKQNESDDSTKAT</sequence>
<dbReference type="GO" id="GO:0005829">
    <property type="term" value="C:cytosol"/>
    <property type="evidence" value="ECO:0007669"/>
    <property type="project" value="TreeGrafter"/>
</dbReference>
<dbReference type="EMBL" id="MCGE01000010">
    <property type="protein sequence ID" value="ORZ16995.1"/>
    <property type="molecule type" value="Genomic_DNA"/>
</dbReference>
<accession>A0A1X2IHX7</accession>
<dbReference type="GO" id="GO:0005758">
    <property type="term" value="C:mitochondrial intermembrane space"/>
    <property type="evidence" value="ECO:0007669"/>
    <property type="project" value="TreeGrafter"/>
</dbReference>
<evidence type="ECO:0000313" key="5">
    <source>
        <dbReference type="Proteomes" id="UP000193560"/>
    </source>
</evidence>
<dbReference type="OrthoDB" id="19091at2759"/>
<dbReference type="STRING" id="90262.A0A1X2IHX7"/>
<feature type="compositionally biased region" description="Basic and acidic residues" evidence="3">
    <location>
        <begin position="76"/>
        <end position="87"/>
    </location>
</feature>
<dbReference type="AlphaFoldDB" id="A0A1X2IHX7"/>
<dbReference type="GO" id="GO:0045332">
    <property type="term" value="P:phospholipid translocation"/>
    <property type="evidence" value="ECO:0007669"/>
    <property type="project" value="TreeGrafter"/>
</dbReference>
<evidence type="ECO:0008006" key="6">
    <source>
        <dbReference type="Google" id="ProtNLM"/>
    </source>
</evidence>
<dbReference type="InterPro" id="IPR007918">
    <property type="entry name" value="MDM35_apoptosis"/>
</dbReference>
<organism evidence="4 5">
    <name type="scientific">Absidia repens</name>
    <dbReference type="NCBI Taxonomy" id="90262"/>
    <lineage>
        <taxon>Eukaryota</taxon>
        <taxon>Fungi</taxon>
        <taxon>Fungi incertae sedis</taxon>
        <taxon>Mucoromycota</taxon>
        <taxon>Mucoromycotina</taxon>
        <taxon>Mucoromycetes</taxon>
        <taxon>Mucorales</taxon>
        <taxon>Cunninghamellaceae</taxon>
        <taxon>Absidia</taxon>
    </lineage>
</organism>
<gene>
    <name evidence="4" type="ORF">BCR42DRAFT_24353</name>
</gene>
<dbReference type="Proteomes" id="UP000193560">
    <property type="component" value="Unassembled WGS sequence"/>
</dbReference>
<name>A0A1X2IHX7_9FUNG</name>